<proteinExistence type="predicted"/>
<dbReference type="Proteomes" id="UP001324287">
    <property type="component" value="Chromosome"/>
</dbReference>
<accession>A0ABZ1B294</accession>
<sequence>MALHRQPAYTRGLLLAGDAAGTVNPFNGEGISYALETGRMAAETVVDALARPEGLARETALRRYPDRLRAAYGRHHRLGIGFLALLSRPDVVRFATAHGLKRPALVNAALRLMGNLGDGWDGDRTDRAIAALTRLAPAV</sequence>
<dbReference type="Gene3D" id="3.50.50.60">
    <property type="entry name" value="FAD/NAD(P)-binding domain"/>
    <property type="match status" value="1"/>
</dbReference>
<dbReference type="RefSeq" id="WP_324274482.1">
    <property type="nucleotide sequence ID" value="NZ_CP141261.1"/>
</dbReference>
<dbReference type="PANTHER" id="PTHR42685">
    <property type="entry name" value="GERANYLGERANYL DIPHOSPHATE REDUCTASE"/>
    <property type="match status" value="1"/>
</dbReference>
<dbReference type="PANTHER" id="PTHR42685:SF22">
    <property type="entry name" value="CONDITIONED MEDIUM FACTOR RECEPTOR 1"/>
    <property type="match status" value="1"/>
</dbReference>
<dbReference type="InterPro" id="IPR036188">
    <property type="entry name" value="FAD/NAD-bd_sf"/>
</dbReference>
<organism evidence="1 2">
    <name type="scientific">Blastococcus brunescens</name>
    <dbReference type="NCBI Taxonomy" id="1564165"/>
    <lineage>
        <taxon>Bacteria</taxon>
        <taxon>Bacillati</taxon>
        <taxon>Actinomycetota</taxon>
        <taxon>Actinomycetes</taxon>
        <taxon>Geodermatophilales</taxon>
        <taxon>Geodermatophilaceae</taxon>
        <taxon>Blastococcus</taxon>
    </lineage>
</organism>
<dbReference type="EMBL" id="CP141261">
    <property type="protein sequence ID" value="WRL63145.1"/>
    <property type="molecule type" value="Genomic_DNA"/>
</dbReference>
<name>A0ABZ1B294_9ACTN</name>
<evidence type="ECO:0000313" key="1">
    <source>
        <dbReference type="EMBL" id="WRL63145.1"/>
    </source>
</evidence>
<keyword evidence="2" id="KW-1185">Reference proteome</keyword>
<dbReference type="InterPro" id="IPR050407">
    <property type="entry name" value="Geranylgeranyl_reductase"/>
</dbReference>
<dbReference type="SUPFAM" id="SSF51905">
    <property type="entry name" value="FAD/NAD(P)-binding domain"/>
    <property type="match status" value="1"/>
</dbReference>
<gene>
    <name evidence="1" type="ORF">U6N30_25610</name>
</gene>
<protein>
    <submittedName>
        <fullName evidence="1">Uncharacterized protein</fullName>
    </submittedName>
</protein>
<reference evidence="1 2" key="1">
    <citation type="submission" date="2023-12" db="EMBL/GenBank/DDBJ databases">
        <title>Blastococcus brunescens sp. nov., an actonobacterium isolated from sandstone collected in sahara desert.</title>
        <authorList>
            <person name="Gtari M."/>
            <person name="Ghodhbane F."/>
        </authorList>
    </citation>
    <scope>NUCLEOTIDE SEQUENCE [LARGE SCALE GENOMIC DNA]</scope>
    <source>
        <strain evidence="1 2">BMG 8361</strain>
    </source>
</reference>
<evidence type="ECO:0000313" key="2">
    <source>
        <dbReference type="Proteomes" id="UP001324287"/>
    </source>
</evidence>